<keyword evidence="12 18" id="KW-0472">Membrane</keyword>
<evidence type="ECO:0000256" key="10">
    <source>
        <dbReference type="ARBA" id="ARBA00023065"/>
    </source>
</evidence>
<dbReference type="InterPro" id="IPR006769">
    <property type="entry name" value="MCU_C"/>
</dbReference>
<dbReference type="GO" id="GO:0005262">
    <property type="term" value="F:calcium channel activity"/>
    <property type="evidence" value="ECO:0007669"/>
    <property type="project" value="UniProtKB-KW"/>
</dbReference>
<proteinExistence type="inferred from homology"/>
<sequence>MRGAFKLNSAILKRGIIINNIVPFNSTTSRLPLPPSTTINHRIHSLPCNAINPTTRRLDSINRRDFTSSRSALTATTALNPVGAGTSAVDHPLSPKLTFDERQVFLNLNLPQGSVNFVITKTKPVSDLYANIAEEYPLAKSISIFKFPSEAQWAKSTPSEDILSQALLDRGLILQINNERIKVNVPTAEQRTAHLKTDLLTLEKELTVLETRRSDLDRLAERTSQVFVWLFLAGMCAQWGLMLRLTFVEYSWDIMEPITYFLSYFWVIASYAFWMVFRRDQTNDAMSNIAFTRRQMSLYKRHAFDVAHLESIRNKRDKIKQRIEAIEREYTRE</sequence>
<keyword evidence="5" id="KW-0107">Calcium channel</keyword>
<dbReference type="RefSeq" id="XP_031023135.1">
    <property type="nucleotide sequence ID" value="XM_031170915.1"/>
</dbReference>
<evidence type="ECO:0000259" key="19">
    <source>
        <dbReference type="Pfam" id="PF04678"/>
    </source>
</evidence>
<evidence type="ECO:0000256" key="4">
    <source>
        <dbReference type="ARBA" id="ARBA00022568"/>
    </source>
</evidence>
<keyword evidence="9 18" id="KW-1133">Transmembrane helix</keyword>
<evidence type="ECO:0000256" key="3">
    <source>
        <dbReference type="ARBA" id="ARBA00022448"/>
    </source>
</evidence>
<accession>A0A507BWF2</accession>
<keyword evidence="8" id="KW-0106">Calcium</keyword>
<evidence type="ECO:0000256" key="5">
    <source>
        <dbReference type="ARBA" id="ARBA00022673"/>
    </source>
</evidence>
<evidence type="ECO:0000256" key="9">
    <source>
        <dbReference type="ARBA" id="ARBA00022989"/>
    </source>
</evidence>
<evidence type="ECO:0000313" key="20">
    <source>
        <dbReference type="EMBL" id="TPX31792.1"/>
    </source>
</evidence>
<keyword evidence="4" id="KW-0109">Calcium transport</keyword>
<dbReference type="GO" id="GO:0036444">
    <property type="term" value="P:calcium import into the mitochondrion"/>
    <property type="evidence" value="ECO:0007669"/>
    <property type="project" value="TreeGrafter"/>
</dbReference>
<evidence type="ECO:0000256" key="7">
    <source>
        <dbReference type="ARBA" id="ARBA00022792"/>
    </source>
</evidence>
<evidence type="ECO:0000256" key="17">
    <source>
        <dbReference type="ARBA" id="ARBA00045938"/>
    </source>
</evidence>
<gene>
    <name evidence="20" type="ORF">SmJEL517_g04987</name>
</gene>
<evidence type="ECO:0000313" key="21">
    <source>
        <dbReference type="Proteomes" id="UP000319731"/>
    </source>
</evidence>
<keyword evidence="7" id="KW-0999">Mitochondrion inner membrane</keyword>
<reference evidence="20 21" key="1">
    <citation type="journal article" date="2019" name="Sci. Rep.">
        <title>Comparative genomics of chytrid fungi reveal insights into the obligate biotrophic and pathogenic lifestyle of Synchytrium endobioticum.</title>
        <authorList>
            <person name="van de Vossenberg B.T.L.H."/>
            <person name="Warris S."/>
            <person name="Nguyen H.D.T."/>
            <person name="van Gent-Pelzer M.P.E."/>
            <person name="Joly D.L."/>
            <person name="van de Geest H.C."/>
            <person name="Bonants P.J.M."/>
            <person name="Smith D.S."/>
            <person name="Levesque C.A."/>
            <person name="van der Lee T.A.J."/>
        </authorList>
    </citation>
    <scope>NUCLEOTIDE SEQUENCE [LARGE SCALE GENOMIC DNA]</scope>
    <source>
        <strain evidence="20 21">JEL517</strain>
    </source>
</reference>
<keyword evidence="6 18" id="KW-0812">Transmembrane</keyword>
<keyword evidence="21" id="KW-1185">Reference proteome</keyword>
<comment type="subunit">
    <text evidence="15">Homotetramer, assembles in a dimer or dimers configuration with two interfaces.</text>
</comment>
<evidence type="ECO:0000256" key="15">
    <source>
        <dbReference type="ARBA" id="ARBA00044966"/>
    </source>
</evidence>
<keyword evidence="10" id="KW-0406">Ion transport</keyword>
<keyword evidence="11" id="KW-0496">Mitochondrion</keyword>
<evidence type="ECO:0000256" key="6">
    <source>
        <dbReference type="ARBA" id="ARBA00022692"/>
    </source>
</evidence>
<dbReference type="Proteomes" id="UP000319731">
    <property type="component" value="Unassembled WGS sequence"/>
</dbReference>
<keyword evidence="13" id="KW-0407">Ion channel</keyword>
<dbReference type="STRING" id="1806994.A0A507BWF2"/>
<evidence type="ECO:0000256" key="18">
    <source>
        <dbReference type="SAM" id="Phobius"/>
    </source>
</evidence>
<dbReference type="AlphaFoldDB" id="A0A507BWF2"/>
<feature type="domain" description="Calcium uniporter protein C-terminal" evidence="19">
    <location>
        <begin position="184"/>
        <end position="309"/>
    </location>
</feature>
<evidence type="ECO:0000256" key="8">
    <source>
        <dbReference type="ARBA" id="ARBA00022837"/>
    </source>
</evidence>
<evidence type="ECO:0000256" key="1">
    <source>
        <dbReference type="ARBA" id="ARBA00004448"/>
    </source>
</evidence>
<dbReference type="PANTHER" id="PTHR13462:SF10">
    <property type="entry name" value="CALCIUM UNIPORTER PROTEIN, MITOCHONDRIAL"/>
    <property type="match status" value="1"/>
</dbReference>
<dbReference type="GO" id="GO:0051560">
    <property type="term" value="P:mitochondrial calcium ion homeostasis"/>
    <property type="evidence" value="ECO:0007669"/>
    <property type="project" value="InterPro"/>
</dbReference>
<dbReference type="GO" id="GO:0015292">
    <property type="term" value="F:uniporter activity"/>
    <property type="evidence" value="ECO:0007669"/>
    <property type="project" value="TreeGrafter"/>
</dbReference>
<organism evidence="20 21">
    <name type="scientific">Synchytrium microbalum</name>
    <dbReference type="NCBI Taxonomy" id="1806994"/>
    <lineage>
        <taxon>Eukaryota</taxon>
        <taxon>Fungi</taxon>
        <taxon>Fungi incertae sedis</taxon>
        <taxon>Chytridiomycota</taxon>
        <taxon>Chytridiomycota incertae sedis</taxon>
        <taxon>Chytridiomycetes</taxon>
        <taxon>Synchytriales</taxon>
        <taxon>Synchytriaceae</taxon>
        <taxon>Synchytrium</taxon>
    </lineage>
</organism>
<comment type="subcellular location">
    <subcellularLocation>
        <location evidence="1">Mitochondrion inner membrane</location>
        <topology evidence="1">Multi-pass membrane protein</topology>
    </subcellularLocation>
</comment>
<comment type="caution">
    <text evidence="20">The sequence shown here is derived from an EMBL/GenBank/DDBJ whole genome shotgun (WGS) entry which is preliminary data.</text>
</comment>
<protein>
    <recommendedName>
        <fullName evidence="16">Calcium uniporter protein, mitochondrial</fullName>
    </recommendedName>
</protein>
<comment type="similarity">
    <text evidence="2">Belongs to the MCU (TC 1.A.77) family.</text>
</comment>
<comment type="function">
    <text evidence="17">Highly selective calcium channel localized to the inner mitochondrial membrane, which mediates calcium uptake into the mitochondrial matrix. Mitochondrial calcium homeostasis plays key roles in cellular physiology and regulates ATP production, cytoplasmic calcium signals and activation of cell death pathways. Sufficient to operate as a pore-forming channel without the need of calcium-sensor or auxiliary subunit.</text>
</comment>
<dbReference type="EMBL" id="QEAO01000039">
    <property type="protein sequence ID" value="TPX31792.1"/>
    <property type="molecule type" value="Genomic_DNA"/>
</dbReference>
<evidence type="ECO:0000256" key="16">
    <source>
        <dbReference type="ARBA" id="ARBA00044981"/>
    </source>
</evidence>
<evidence type="ECO:0000256" key="13">
    <source>
        <dbReference type="ARBA" id="ARBA00023303"/>
    </source>
</evidence>
<feature type="transmembrane region" description="Helical" evidence="18">
    <location>
        <begin position="226"/>
        <end position="246"/>
    </location>
</feature>
<evidence type="ECO:0000256" key="12">
    <source>
        <dbReference type="ARBA" id="ARBA00023136"/>
    </source>
</evidence>
<dbReference type="InterPro" id="IPR039055">
    <property type="entry name" value="MCU_fam"/>
</dbReference>
<evidence type="ECO:0000256" key="11">
    <source>
        <dbReference type="ARBA" id="ARBA00023128"/>
    </source>
</evidence>
<feature type="transmembrane region" description="Helical" evidence="18">
    <location>
        <begin position="258"/>
        <end position="277"/>
    </location>
</feature>
<dbReference type="PANTHER" id="PTHR13462">
    <property type="entry name" value="CALCIUM UNIPORTER PROTEIN, MITOCHONDRIAL"/>
    <property type="match status" value="1"/>
</dbReference>
<dbReference type="GO" id="GO:1990246">
    <property type="term" value="C:uniplex complex"/>
    <property type="evidence" value="ECO:0007669"/>
    <property type="project" value="TreeGrafter"/>
</dbReference>
<dbReference type="OrthoDB" id="278338at2759"/>
<evidence type="ECO:0000256" key="14">
    <source>
        <dbReference type="ARBA" id="ARBA00036634"/>
    </source>
</evidence>
<evidence type="ECO:0000256" key="2">
    <source>
        <dbReference type="ARBA" id="ARBA00005653"/>
    </source>
</evidence>
<dbReference type="Pfam" id="PF04678">
    <property type="entry name" value="MCU"/>
    <property type="match status" value="1"/>
</dbReference>
<name>A0A507BWF2_9FUNG</name>
<comment type="catalytic activity">
    <reaction evidence="14">
        <text>Ca(2+)(in) = Ca(2+)(out)</text>
        <dbReference type="Rhea" id="RHEA:29671"/>
        <dbReference type="ChEBI" id="CHEBI:29108"/>
    </reaction>
</comment>
<keyword evidence="3" id="KW-0813">Transport</keyword>
<dbReference type="GeneID" id="42006212"/>